<dbReference type="AlphaFoldDB" id="A0A1F5TLK8"/>
<dbReference type="GO" id="GO:0003677">
    <property type="term" value="F:DNA binding"/>
    <property type="evidence" value="ECO:0007669"/>
    <property type="project" value="InterPro"/>
</dbReference>
<dbReference type="SUPFAM" id="SSF82607">
    <property type="entry name" value="YbaB-like"/>
    <property type="match status" value="1"/>
</dbReference>
<protein>
    <recommendedName>
        <fullName evidence="3">Nucleoid-associated protein, YbaB/EbfC family</fullName>
    </recommendedName>
</protein>
<dbReference type="EMBL" id="MFGL01000036">
    <property type="protein sequence ID" value="OGF39800.1"/>
    <property type="molecule type" value="Genomic_DNA"/>
</dbReference>
<organism evidence="1 2">
    <name type="scientific">Candidatus Falkowbacteria bacterium RIFOXYC2_FULL_47_12</name>
    <dbReference type="NCBI Taxonomy" id="1798004"/>
    <lineage>
        <taxon>Bacteria</taxon>
        <taxon>Candidatus Falkowiibacteriota</taxon>
    </lineage>
</organism>
<comment type="caution">
    <text evidence="1">The sequence shown here is derived from an EMBL/GenBank/DDBJ whole genome shotgun (WGS) entry which is preliminary data.</text>
</comment>
<name>A0A1F5TLK8_9BACT</name>
<evidence type="ECO:0000313" key="2">
    <source>
        <dbReference type="Proteomes" id="UP000177939"/>
    </source>
</evidence>
<gene>
    <name evidence="1" type="ORF">A2477_00895</name>
</gene>
<dbReference type="Pfam" id="PF02575">
    <property type="entry name" value="YbaB_DNA_bd"/>
    <property type="match status" value="1"/>
</dbReference>
<evidence type="ECO:0000313" key="1">
    <source>
        <dbReference type="EMBL" id="OGF39800.1"/>
    </source>
</evidence>
<sequence>MFSKLKQIKDLRHQAKTMQNMLAGESATAERGGIKIVMDGNMNVTELAIADGLTREQIQAEMPRVVNDVIKSVQKIMAKKMQAMGGIPGFNS</sequence>
<accession>A0A1F5TLK8</accession>
<dbReference type="InterPro" id="IPR036894">
    <property type="entry name" value="YbaB-like_sf"/>
</dbReference>
<proteinExistence type="predicted"/>
<reference evidence="1 2" key="1">
    <citation type="journal article" date="2016" name="Nat. Commun.">
        <title>Thousands of microbial genomes shed light on interconnected biogeochemical processes in an aquifer system.</title>
        <authorList>
            <person name="Anantharaman K."/>
            <person name="Brown C.T."/>
            <person name="Hug L.A."/>
            <person name="Sharon I."/>
            <person name="Castelle C.J."/>
            <person name="Probst A.J."/>
            <person name="Thomas B.C."/>
            <person name="Singh A."/>
            <person name="Wilkins M.J."/>
            <person name="Karaoz U."/>
            <person name="Brodie E.L."/>
            <person name="Williams K.H."/>
            <person name="Hubbard S.S."/>
            <person name="Banfield J.F."/>
        </authorList>
    </citation>
    <scope>NUCLEOTIDE SEQUENCE [LARGE SCALE GENOMIC DNA]</scope>
</reference>
<dbReference type="InterPro" id="IPR004401">
    <property type="entry name" value="YbaB/EbfC"/>
</dbReference>
<dbReference type="Proteomes" id="UP000177939">
    <property type="component" value="Unassembled WGS sequence"/>
</dbReference>
<dbReference type="Gene3D" id="3.30.1310.10">
    <property type="entry name" value="Nucleoid-associated protein YbaB-like domain"/>
    <property type="match status" value="1"/>
</dbReference>
<evidence type="ECO:0008006" key="3">
    <source>
        <dbReference type="Google" id="ProtNLM"/>
    </source>
</evidence>